<feature type="transmembrane region" description="Helical" evidence="6">
    <location>
        <begin position="939"/>
        <end position="959"/>
    </location>
</feature>
<dbReference type="Gene3D" id="1.20.1070.10">
    <property type="entry name" value="Rhodopsin 7-helix transmembrane proteins"/>
    <property type="match status" value="1"/>
</dbReference>
<keyword evidence="4 6" id="KW-0472">Membrane</keyword>
<evidence type="ECO:0000256" key="4">
    <source>
        <dbReference type="ARBA" id="ARBA00023136"/>
    </source>
</evidence>
<accession>A0AAV4CLG7</accession>
<comment type="subcellular location">
    <subcellularLocation>
        <location evidence="1">Membrane</location>
        <topology evidence="1">Multi-pass membrane protein</topology>
    </subcellularLocation>
</comment>
<comment type="caution">
    <text evidence="8">The sequence shown here is derived from an EMBL/GenBank/DDBJ whole genome shotgun (WGS) entry which is preliminary data.</text>
</comment>
<name>A0AAV4CLG7_9GAST</name>
<evidence type="ECO:0000256" key="2">
    <source>
        <dbReference type="ARBA" id="ARBA00022692"/>
    </source>
</evidence>
<feature type="domain" description="G-protein coupled receptors family 2 profile 2" evidence="7">
    <location>
        <begin position="738"/>
        <end position="958"/>
    </location>
</feature>
<feature type="transmembrane region" description="Helical" evidence="6">
    <location>
        <begin position="892"/>
        <end position="919"/>
    </location>
</feature>
<dbReference type="PANTHER" id="PTHR45902">
    <property type="entry name" value="LATROPHILIN RECEPTOR-LIKE PROTEIN A"/>
    <property type="match status" value="1"/>
</dbReference>
<dbReference type="GO" id="GO:0016020">
    <property type="term" value="C:membrane"/>
    <property type="evidence" value="ECO:0007669"/>
    <property type="project" value="UniProtKB-SubCell"/>
</dbReference>
<evidence type="ECO:0000256" key="3">
    <source>
        <dbReference type="ARBA" id="ARBA00022989"/>
    </source>
</evidence>
<evidence type="ECO:0000256" key="1">
    <source>
        <dbReference type="ARBA" id="ARBA00004141"/>
    </source>
</evidence>
<feature type="transmembrane region" description="Helical" evidence="6">
    <location>
        <begin position="775"/>
        <end position="794"/>
    </location>
</feature>
<proteinExistence type="predicted"/>
<dbReference type="InterPro" id="IPR053231">
    <property type="entry name" value="GPCR_LN-TM7"/>
</dbReference>
<dbReference type="Proteomes" id="UP000735302">
    <property type="component" value="Unassembled WGS sequence"/>
</dbReference>
<gene>
    <name evidence="8" type="ORF">PoB_005933000</name>
</gene>
<evidence type="ECO:0000256" key="5">
    <source>
        <dbReference type="SAM" id="MobiDB-lite"/>
    </source>
</evidence>
<feature type="transmembrane region" description="Helical" evidence="6">
    <location>
        <begin position="739"/>
        <end position="763"/>
    </location>
</feature>
<dbReference type="CDD" id="cd15039">
    <property type="entry name" value="7tmB3_Methuselah-like"/>
    <property type="match status" value="1"/>
</dbReference>
<feature type="compositionally biased region" description="Low complexity" evidence="5">
    <location>
        <begin position="1007"/>
        <end position="1019"/>
    </location>
</feature>
<reference evidence="8 9" key="1">
    <citation type="journal article" date="2021" name="Elife">
        <title>Chloroplast acquisition without the gene transfer in kleptoplastic sea slugs, Plakobranchus ocellatus.</title>
        <authorList>
            <person name="Maeda T."/>
            <person name="Takahashi S."/>
            <person name="Yoshida T."/>
            <person name="Shimamura S."/>
            <person name="Takaki Y."/>
            <person name="Nagai Y."/>
            <person name="Toyoda A."/>
            <person name="Suzuki Y."/>
            <person name="Arimoto A."/>
            <person name="Ishii H."/>
            <person name="Satoh N."/>
            <person name="Nishiyama T."/>
            <person name="Hasebe M."/>
            <person name="Maruyama T."/>
            <person name="Minagawa J."/>
            <person name="Obokata J."/>
            <person name="Shigenobu S."/>
        </authorList>
    </citation>
    <scope>NUCLEOTIDE SEQUENCE [LARGE SCALE GENOMIC DNA]</scope>
</reference>
<feature type="region of interest" description="Disordered" evidence="5">
    <location>
        <begin position="365"/>
        <end position="387"/>
    </location>
</feature>
<evidence type="ECO:0000313" key="8">
    <source>
        <dbReference type="EMBL" id="GFO32825.1"/>
    </source>
</evidence>
<organism evidence="8 9">
    <name type="scientific">Plakobranchus ocellatus</name>
    <dbReference type="NCBI Taxonomy" id="259542"/>
    <lineage>
        <taxon>Eukaryota</taxon>
        <taxon>Metazoa</taxon>
        <taxon>Spiralia</taxon>
        <taxon>Lophotrochozoa</taxon>
        <taxon>Mollusca</taxon>
        <taxon>Gastropoda</taxon>
        <taxon>Heterobranchia</taxon>
        <taxon>Euthyneura</taxon>
        <taxon>Panpulmonata</taxon>
        <taxon>Sacoglossa</taxon>
        <taxon>Placobranchoidea</taxon>
        <taxon>Plakobranchidae</taxon>
        <taxon>Plakobranchus</taxon>
    </lineage>
</organism>
<keyword evidence="9" id="KW-1185">Reference proteome</keyword>
<dbReference type="EMBL" id="BLXT01006675">
    <property type="protein sequence ID" value="GFO32825.1"/>
    <property type="molecule type" value="Genomic_DNA"/>
</dbReference>
<feature type="transmembrane region" description="Helical" evidence="6">
    <location>
        <begin position="847"/>
        <end position="872"/>
    </location>
</feature>
<dbReference type="GO" id="GO:0007166">
    <property type="term" value="P:cell surface receptor signaling pathway"/>
    <property type="evidence" value="ECO:0007669"/>
    <property type="project" value="InterPro"/>
</dbReference>
<dbReference type="AlphaFoldDB" id="A0AAV4CLG7"/>
<dbReference type="InterPro" id="IPR000832">
    <property type="entry name" value="GPCR_2_secretin-like"/>
</dbReference>
<evidence type="ECO:0000259" key="7">
    <source>
        <dbReference type="PROSITE" id="PS50261"/>
    </source>
</evidence>
<keyword evidence="8" id="KW-0675">Receptor</keyword>
<protein>
    <submittedName>
        <fullName evidence="8">Adhesion g protein-coupled receptor l4</fullName>
    </submittedName>
</protein>
<feature type="region of interest" description="Disordered" evidence="5">
    <location>
        <begin position="999"/>
        <end position="1095"/>
    </location>
</feature>
<evidence type="ECO:0000313" key="9">
    <source>
        <dbReference type="Proteomes" id="UP000735302"/>
    </source>
</evidence>
<keyword evidence="3 6" id="KW-1133">Transmembrane helix</keyword>
<feature type="transmembrane region" description="Helical" evidence="6">
    <location>
        <begin position="806"/>
        <end position="827"/>
    </location>
</feature>
<dbReference type="PROSITE" id="PS50261">
    <property type="entry name" value="G_PROTEIN_RECEP_F2_4"/>
    <property type="match status" value="1"/>
</dbReference>
<evidence type="ECO:0000256" key="6">
    <source>
        <dbReference type="SAM" id="Phobius"/>
    </source>
</evidence>
<dbReference type="Pfam" id="PF00002">
    <property type="entry name" value="7tm_2"/>
    <property type="match status" value="1"/>
</dbReference>
<dbReference type="InterPro" id="IPR017981">
    <property type="entry name" value="GPCR_2-like_7TM"/>
</dbReference>
<sequence length="1095" mass="122691">MLVFKLCDAMAVLWKIVLWSVRFKGHNQSLYKSVPSAFLSFLFLCGVGLRVEASDNVCGSTPGKISIKYTWQKSLVSREQFQRDLCTRTCSNGNIRNHDLSSCPEIRCFDCMCGKPKCQSYGTCCPNDPRYPRLETTTAVASRVQHDGSQTPGKMDTPVLKCEASGTSSGYLYIQSCPRAYNDSQTRRLCEEEYKPEEKQDLTLDQFARVSDSVLEVVYHNKYCALCHGASQPVQWEVKVDCEHFLAVYTATTFDQLLTLSLQPESSCKVKQLPLVKHLTPCNRIWFRGDPISKCNVTGFWQTYDADVERACLQLRRRSYNENYPTCETKICKGITNNLIITSKYGLNSLTASNAQPAFGFGFGRSPSNDNSQARPKPTPRPQPPLSLILGFRRQHRKPRPVYKSPFTFNACADDEWSSPDGLCLKVHCTSGKVLDNGECITALDQIRGLGYRLDLWFAPGWNQANNLTEPIRLSDLKNTEVYLEDTMKSSLNESLDGYHLLTTMFVASDSNKRSADTAAAAAADVAAAAAADDDDDDGQYAEVDLPKFVWSRVFLTARENVSRDDFEYQLQDFAETFVQRKSTDRTPNVQAEIFPMFPSKNLDPATLCANSNVTCHSSNWLAPSKRSSIFTVRDSFLKWSSLLTCPYVQLNDSHYTVHQAETFDFVPRYKLTLTLGKASMSFSENQELTQMFIDDNNMLRICADILNRRLKQLEEDRLREFYNRPLEAEDSTVERAQYYLTLVCLGASIVCLGLTLVTYLTFKVLRNPAGTNNIFLSASLLLAQASLLASYHVDGPKTLCTVLGMVTHFLWLWMFAWSFICCFHMYRVFTSRSRRNGTCCCRTPHFLLILALSVAGPVTVIAVVIIASLSLTNGHRTGYGYDACYLDTPLLVGLATVLPVCLVTVSNIVFFAITMAKIYSIRKLQSTDALKSKDRQNFLIYIKLSTITGAFWLVLILAEALDVDVLSCGRKFKGRRLRQNIKSCVCFEERFGQKPSTLTSLDAFPRSRTGQSQQSSTSDMVSDNSESCTKTTLEMKPSKQKQKKQLKEKTNVSSASRTGDRKMDAMMAELSSTISEVAVSEDSGISAETDSSAA</sequence>
<dbReference type="GO" id="GO:0004930">
    <property type="term" value="F:G protein-coupled receptor activity"/>
    <property type="evidence" value="ECO:0007669"/>
    <property type="project" value="InterPro"/>
</dbReference>
<dbReference type="PANTHER" id="PTHR45902:SF1">
    <property type="entry name" value="LATROPHILIN RECEPTOR-LIKE PROTEIN A"/>
    <property type="match status" value="1"/>
</dbReference>
<feature type="compositionally biased region" description="Polar residues" evidence="5">
    <location>
        <begin position="1020"/>
        <end position="1033"/>
    </location>
</feature>
<keyword evidence="2 6" id="KW-0812">Transmembrane</keyword>